<evidence type="ECO:0000313" key="1">
    <source>
        <dbReference type="EMBL" id="MBJ7596046.1"/>
    </source>
</evidence>
<evidence type="ECO:0000313" key="4">
    <source>
        <dbReference type="Proteomes" id="UP000606991"/>
    </source>
</evidence>
<name>A0A2W6ARJ5_9BACT</name>
<evidence type="ECO:0000313" key="3">
    <source>
        <dbReference type="Proteomes" id="UP000248724"/>
    </source>
</evidence>
<accession>A0A2W6ARJ5</accession>
<organism evidence="2 3">
    <name type="scientific">Candidatus Aeolococcus gillhamiae</name>
    <dbReference type="NCBI Taxonomy" id="3127015"/>
    <lineage>
        <taxon>Bacteria</taxon>
        <taxon>Bacillati</taxon>
        <taxon>Candidatus Dormiibacterota</taxon>
        <taxon>Candidatus Dormibacteria</taxon>
        <taxon>Candidatus Aeolococcales</taxon>
        <taxon>Candidatus Aeolococcaceae</taxon>
        <taxon>Candidatus Aeolococcus</taxon>
    </lineage>
</organism>
<reference evidence="2" key="2">
    <citation type="submission" date="2018-05" db="EMBL/GenBank/DDBJ databases">
        <authorList>
            <person name="Ferrari B."/>
        </authorList>
    </citation>
    <scope>NUCLEOTIDE SEQUENCE</scope>
    <source>
        <strain evidence="2">RRmetagenome_bin12</strain>
    </source>
</reference>
<comment type="caution">
    <text evidence="2">The sequence shown here is derived from an EMBL/GenBank/DDBJ whole genome shotgun (WGS) entry which is preliminary data.</text>
</comment>
<dbReference type="RefSeq" id="WP_337313721.1">
    <property type="nucleotide sequence ID" value="NZ_JAEKNS010000145.1"/>
</dbReference>
<dbReference type="EMBL" id="JAEKNS010000145">
    <property type="protein sequence ID" value="MBJ7596046.1"/>
    <property type="molecule type" value="Genomic_DNA"/>
</dbReference>
<protein>
    <submittedName>
        <fullName evidence="2">Uncharacterized protein</fullName>
    </submittedName>
</protein>
<dbReference type="AlphaFoldDB" id="A0A2W6ARJ5"/>
<dbReference type="Proteomes" id="UP000248724">
    <property type="component" value="Unassembled WGS sequence"/>
</dbReference>
<reference evidence="2 3" key="1">
    <citation type="journal article" date="2017" name="Nature">
        <title>Atmospheric trace gases support primary production in Antarctic desert surface soil.</title>
        <authorList>
            <person name="Ji M."/>
            <person name="Greening C."/>
            <person name="Vanwonterghem I."/>
            <person name="Carere C.R."/>
            <person name="Bay S.K."/>
            <person name="Steen J.A."/>
            <person name="Montgomery K."/>
            <person name="Lines T."/>
            <person name="Beardall J."/>
            <person name="van Dorst J."/>
            <person name="Snape I."/>
            <person name="Stott M.B."/>
            <person name="Hugenholtz P."/>
            <person name="Ferrari B.C."/>
        </authorList>
    </citation>
    <scope>NUCLEOTIDE SEQUENCE [LARGE SCALE GENOMIC DNA]</scope>
    <source>
        <strain evidence="2">RRmetagenome_bin12</strain>
    </source>
</reference>
<sequence length="284" mass="30770">MSTSRSLARRGIVVARRLSNPGGRLPRRAYAHCFIEEDGVHSRLHLHHFYSMFLPDVTEPVDAHVRVFDAGGRVLGDVSRQLAPFTSLTLPVAGVLAELGSTATLGTVAVDVDPGEAYAKRLVESGPDGAMTQSPFWMGYYDAGGSVAYVHSIDQYYGEAFGVGRLGSLTFRSRWHRGGPWTSKRLIDAQDLRRVDAYLVNHSPAAGRTTIRWVTHPDSRTVVERTASVPAHGAIRVSVAAGDLVAAGGAVQKIRLEVDGLLTENGKPYVMVRYGEGPFSLHHG</sequence>
<gene>
    <name evidence="2" type="ORF">DLM65_08235</name>
    <name evidence="1" type="ORF">JF886_14540</name>
</gene>
<dbReference type="Proteomes" id="UP000606991">
    <property type="component" value="Unassembled WGS sequence"/>
</dbReference>
<proteinExistence type="predicted"/>
<dbReference type="EMBL" id="QHBU01000153">
    <property type="protein sequence ID" value="PZR80411.1"/>
    <property type="molecule type" value="Genomic_DNA"/>
</dbReference>
<accession>A0A934N4X8</accession>
<reference evidence="1 4" key="3">
    <citation type="submission" date="2020-10" db="EMBL/GenBank/DDBJ databases">
        <title>Ca. Dormibacterota MAGs.</title>
        <authorList>
            <person name="Montgomery K."/>
        </authorList>
    </citation>
    <scope>NUCLEOTIDE SEQUENCE [LARGE SCALE GENOMIC DNA]</scope>
    <source>
        <strain evidence="1">SC8812_S17_18</strain>
    </source>
</reference>
<evidence type="ECO:0000313" key="2">
    <source>
        <dbReference type="EMBL" id="PZR80411.1"/>
    </source>
</evidence>